<dbReference type="Pfam" id="PF02566">
    <property type="entry name" value="OsmC"/>
    <property type="match status" value="1"/>
</dbReference>
<organism evidence="2 3">
    <name type="scientific">Maribacter aquivivus</name>
    <dbReference type="NCBI Taxonomy" id="228958"/>
    <lineage>
        <taxon>Bacteria</taxon>
        <taxon>Pseudomonadati</taxon>
        <taxon>Bacteroidota</taxon>
        <taxon>Flavobacteriia</taxon>
        <taxon>Flavobacteriales</taxon>
        <taxon>Flavobacteriaceae</taxon>
        <taxon>Maribacter</taxon>
    </lineage>
</organism>
<gene>
    <name evidence="2" type="ORF">SAMN04488007_3516</name>
</gene>
<dbReference type="EMBL" id="FQZX01000003">
    <property type="protein sequence ID" value="SHK65011.1"/>
    <property type="molecule type" value="Genomic_DNA"/>
</dbReference>
<keyword evidence="1" id="KW-0472">Membrane</keyword>
<dbReference type="SUPFAM" id="SSF82784">
    <property type="entry name" value="OsmC-like"/>
    <property type="match status" value="2"/>
</dbReference>
<dbReference type="RefSeq" id="WP_073246627.1">
    <property type="nucleotide sequence ID" value="NZ_FQZX01000003.1"/>
</dbReference>
<evidence type="ECO:0000256" key="1">
    <source>
        <dbReference type="SAM" id="Phobius"/>
    </source>
</evidence>
<reference evidence="3" key="1">
    <citation type="submission" date="2016-11" db="EMBL/GenBank/DDBJ databases">
        <authorList>
            <person name="Varghese N."/>
            <person name="Submissions S."/>
        </authorList>
    </citation>
    <scope>NUCLEOTIDE SEQUENCE [LARGE SCALE GENOMIC DNA]</scope>
    <source>
        <strain evidence="3">DSM 16478</strain>
    </source>
</reference>
<evidence type="ECO:0000313" key="2">
    <source>
        <dbReference type="EMBL" id="SHK65011.1"/>
    </source>
</evidence>
<proteinExistence type="predicted"/>
<protein>
    <submittedName>
        <fullName evidence="2">Uncharacterized OsmC-related protein</fullName>
    </submittedName>
</protein>
<sequence>MKKKKNFILKTLVVILSIIGVVAAVIWFSMPTEQRNMILFMMSKGESYDNYQEYQVIERNEEALAPASFEPSVVDTISKNSYTVAITEMVKNEKSRMLKKGMVQTLGIDDYTGWQVLADEGAAEGAYPFGPSPLSYYTAGISSNLHTQLLKTAKEKDVLLNNIKVEVLNKFRWNKMSSSNGAGFLDVTTTNIIIDSDVSQAKVQDVINLALQAWTAGNALKNETVIEPHLVINGNNFDTYKATPGTSASEISYDVDFLLTSVTSSATLPEFLELEVPKNEGVFEMLNTMDDLEFEIFAISESTNNSERPYLTKITISTPSEETWEIYADEFSDKNDKPLAPTSLEYFTLGTALCLTSQTTLTSAMMNLQYTDYRVEDQIDFKQEAIDSTKMVDHIGTVHSYVLVASNESQERLEYFYKKSLSLCFAGEGLKSATEMNTHFYLNGQPIH</sequence>
<keyword evidence="3" id="KW-1185">Reference proteome</keyword>
<dbReference type="Gene3D" id="3.30.300.20">
    <property type="match status" value="2"/>
</dbReference>
<name>A0A1M6U775_9FLAO</name>
<keyword evidence="1" id="KW-1133">Transmembrane helix</keyword>
<keyword evidence="1" id="KW-0812">Transmembrane</keyword>
<dbReference type="STRING" id="228958.SAMN04488007_3516"/>
<accession>A0A1M6U775</accession>
<feature type="transmembrane region" description="Helical" evidence="1">
    <location>
        <begin position="7"/>
        <end position="30"/>
    </location>
</feature>
<dbReference type="InterPro" id="IPR003718">
    <property type="entry name" value="OsmC/Ohr_fam"/>
</dbReference>
<dbReference type="Proteomes" id="UP000184314">
    <property type="component" value="Unassembled WGS sequence"/>
</dbReference>
<dbReference type="OrthoDB" id="1402613at2"/>
<dbReference type="AlphaFoldDB" id="A0A1M6U775"/>
<dbReference type="InterPro" id="IPR015946">
    <property type="entry name" value="KH_dom-like_a/b"/>
</dbReference>
<evidence type="ECO:0000313" key="3">
    <source>
        <dbReference type="Proteomes" id="UP000184314"/>
    </source>
</evidence>
<dbReference type="InterPro" id="IPR036102">
    <property type="entry name" value="OsmC/Ohrsf"/>
</dbReference>